<dbReference type="AlphaFoldDB" id="A0A5J5J2Q7"/>
<keyword evidence="1" id="KW-1133">Transmembrane helix</keyword>
<dbReference type="EMBL" id="VYSA01000001">
    <property type="protein sequence ID" value="KAA9110350.1"/>
    <property type="molecule type" value="Genomic_DNA"/>
</dbReference>
<feature type="transmembrane region" description="Helical" evidence="1">
    <location>
        <begin position="6"/>
        <end position="26"/>
    </location>
</feature>
<feature type="transmembrane region" description="Helical" evidence="1">
    <location>
        <begin position="38"/>
        <end position="59"/>
    </location>
</feature>
<dbReference type="OrthoDB" id="4480597at2"/>
<dbReference type="InterPro" id="IPR021235">
    <property type="entry name" value="DUF2637"/>
</dbReference>
<evidence type="ECO:0000313" key="2">
    <source>
        <dbReference type="EMBL" id="KAA9110350.1"/>
    </source>
</evidence>
<dbReference type="Pfam" id="PF13384">
    <property type="entry name" value="HTH_23"/>
    <property type="match status" value="1"/>
</dbReference>
<evidence type="ECO:0000256" key="1">
    <source>
        <dbReference type="SAM" id="Phobius"/>
    </source>
</evidence>
<reference evidence="3" key="1">
    <citation type="submission" date="2019-09" db="EMBL/GenBank/DDBJ databases">
        <title>Mumia zhuanghuii sp. nov. isolated from the intestinal contents of plateau pika (Ochotona curzoniae) in the Qinghai-Tibet plateau of China.</title>
        <authorList>
            <person name="Tian Z."/>
        </authorList>
    </citation>
    <scope>NUCLEOTIDE SEQUENCE [LARGE SCALE GENOMIC DNA]</scope>
    <source>
        <strain evidence="3">JCM 30598</strain>
    </source>
</reference>
<organism evidence="2 3">
    <name type="scientific">Microbacterium rhizomatis</name>
    <dbReference type="NCBI Taxonomy" id="1631477"/>
    <lineage>
        <taxon>Bacteria</taxon>
        <taxon>Bacillati</taxon>
        <taxon>Actinomycetota</taxon>
        <taxon>Actinomycetes</taxon>
        <taxon>Micrococcales</taxon>
        <taxon>Microbacteriaceae</taxon>
        <taxon>Microbacterium</taxon>
    </lineage>
</organism>
<dbReference type="RefSeq" id="WP_150447136.1">
    <property type="nucleotide sequence ID" value="NZ_VYSA01000001.1"/>
</dbReference>
<dbReference type="Pfam" id="PF10935">
    <property type="entry name" value="DUF2637"/>
    <property type="match status" value="1"/>
</dbReference>
<dbReference type="SUPFAM" id="SSF46689">
    <property type="entry name" value="Homeodomain-like"/>
    <property type="match status" value="1"/>
</dbReference>
<keyword evidence="3" id="KW-1185">Reference proteome</keyword>
<accession>A0A5J5J2Q7</accession>
<protein>
    <submittedName>
        <fullName evidence="2">DUF2637 domain-containing protein</fullName>
    </submittedName>
</protein>
<keyword evidence="1" id="KW-0472">Membrane</keyword>
<evidence type="ECO:0000313" key="3">
    <source>
        <dbReference type="Proteomes" id="UP000325827"/>
    </source>
</evidence>
<comment type="caution">
    <text evidence="2">The sequence shown here is derived from an EMBL/GenBank/DDBJ whole genome shotgun (WGS) entry which is preliminary data.</text>
</comment>
<proteinExistence type="predicted"/>
<feature type="transmembrane region" description="Helical" evidence="1">
    <location>
        <begin position="65"/>
        <end position="84"/>
    </location>
</feature>
<feature type="transmembrane region" description="Helical" evidence="1">
    <location>
        <begin position="96"/>
        <end position="120"/>
    </location>
</feature>
<gene>
    <name evidence="2" type="ORF">F6B43_01235</name>
</gene>
<dbReference type="Proteomes" id="UP000325827">
    <property type="component" value="Unassembled WGS sequence"/>
</dbReference>
<keyword evidence="1" id="KW-0812">Transmembrane</keyword>
<sequence length="206" mass="21282">MGTAIAGTVFIAIGAFWLSFTALADLARRSGIDDAQAWAWPLIVDGIIVVATVAVVALAGQRTAWYPWLLLMAGALVSVTANAIHAIVAADADVPAVLAASVAAVPPLVLLAITHLTVVLTRARPVGPSEQSVAEPALAVEVEPVAETDPPTSGRELAVVLRDEGWSNKRIARHVGVHPSTVGRWLGARTSPIAITATADTEGTQP</sequence>
<name>A0A5J5J2Q7_9MICO</name>
<dbReference type="InterPro" id="IPR009057">
    <property type="entry name" value="Homeodomain-like_sf"/>
</dbReference>